<dbReference type="Gene3D" id="1.10.287.110">
    <property type="entry name" value="DnaJ domain"/>
    <property type="match status" value="1"/>
</dbReference>
<dbReference type="EMBL" id="CP119877">
    <property type="protein sequence ID" value="WFD33276.1"/>
    <property type="molecule type" value="Genomic_DNA"/>
</dbReference>
<accession>A0AAF0EMY2</accession>
<dbReference type="GO" id="GO:0061928">
    <property type="term" value="F:glutathione specific gamma-glutamylcyclotransferase activity"/>
    <property type="evidence" value="ECO:0007669"/>
    <property type="project" value="InterPro"/>
</dbReference>
<dbReference type="InterPro" id="IPR054076">
    <property type="entry name" value="ZUO1-like_ZHD"/>
</dbReference>
<dbReference type="SUPFAM" id="SSF57667">
    <property type="entry name" value="beta-beta-alpha zinc fingers"/>
    <property type="match status" value="1"/>
</dbReference>
<evidence type="ECO:0000256" key="2">
    <source>
        <dbReference type="ARBA" id="ARBA00022771"/>
    </source>
</evidence>
<dbReference type="PROSITE" id="PS50076">
    <property type="entry name" value="DNAJ_2"/>
    <property type="match status" value="1"/>
</dbReference>
<dbReference type="InterPro" id="IPR013087">
    <property type="entry name" value="Znf_C2H2_type"/>
</dbReference>
<evidence type="ECO:0000256" key="4">
    <source>
        <dbReference type="ARBA" id="ARBA00023239"/>
    </source>
</evidence>
<dbReference type="SUPFAM" id="SSF46565">
    <property type="entry name" value="Chaperone J-domain"/>
    <property type="match status" value="1"/>
</dbReference>
<dbReference type="GO" id="GO:0006751">
    <property type="term" value="P:glutathione catabolic process"/>
    <property type="evidence" value="ECO:0007669"/>
    <property type="project" value="InterPro"/>
</dbReference>
<keyword evidence="10" id="KW-1185">Reference proteome</keyword>
<dbReference type="AlphaFoldDB" id="A0AAF0EMY2"/>
<proteinExistence type="predicted"/>
<dbReference type="GO" id="GO:0003676">
    <property type="term" value="F:nucleic acid binding"/>
    <property type="evidence" value="ECO:0007669"/>
    <property type="project" value="InterPro"/>
</dbReference>
<keyword evidence="1" id="KW-0479">Metal-binding</keyword>
<reference evidence="9" key="1">
    <citation type="submission" date="2023-03" db="EMBL/GenBank/DDBJ databases">
        <title>Mating type loci evolution in Malassezia.</title>
        <authorList>
            <person name="Coelho M.A."/>
        </authorList>
    </citation>
    <scope>NUCLEOTIDE SEQUENCE</scope>
    <source>
        <strain evidence="9">CBS 11721</strain>
    </source>
</reference>
<feature type="domain" description="C2H2-type" evidence="8">
    <location>
        <begin position="703"/>
        <end position="732"/>
    </location>
</feature>
<dbReference type="InterPro" id="IPR036236">
    <property type="entry name" value="Znf_C2H2_sf"/>
</dbReference>
<evidence type="ECO:0000259" key="7">
    <source>
        <dbReference type="PROSITE" id="PS50076"/>
    </source>
</evidence>
<evidence type="ECO:0000313" key="9">
    <source>
        <dbReference type="EMBL" id="WFD33276.1"/>
    </source>
</evidence>
<dbReference type="InterPro" id="IPR022755">
    <property type="entry name" value="Znf_C2H2_jaz"/>
</dbReference>
<organism evidence="9 10">
    <name type="scientific">Malassezia cuniculi</name>
    <dbReference type="NCBI Taxonomy" id="948313"/>
    <lineage>
        <taxon>Eukaryota</taxon>
        <taxon>Fungi</taxon>
        <taxon>Dikarya</taxon>
        <taxon>Basidiomycota</taxon>
        <taxon>Ustilaginomycotina</taxon>
        <taxon>Malasseziomycetes</taxon>
        <taxon>Malasseziales</taxon>
        <taxon>Malasseziaceae</taxon>
        <taxon>Malassezia</taxon>
    </lineage>
</organism>
<dbReference type="FunFam" id="1.10.287.110:FF:000046">
    <property type="entry name" value="dnaJ homolog subfamily C member 21"/>
    <property type="match status" value="1"/>
</dbReference>
<feature type="compositionally biased region" description="Basic residues" evidence="6">
    <location>
        <begin position="434"/>
        <end position="447"/>
    </location>
</feature>
<gene>
    <name evidence="9" type="ORF">MCUN1_000089</name>
</gene>
<dbReference type="InterPro" id="IPR003604">
    <property type="entry name" value="Matrin/U1-like-C_Znf_C2H2"/>
</dbReference>
<feature type="domain" description="C2H2-type" evidence="8">
    <location>
        <begin position="349"/>
        <end position="378"/>
    </location>
</feature>
<feature type="domain" description="J" evidence="7">
    <location>
        <begin position="18"/>
        <end position="84"/>
    </location>
</feature>
<feature type="region of interest" description="Disordered" evidence="6">
    <location>
        <begin position="426"/>
        <end position="456"/>
    </location>
</feature>
<protein>
    <recommendedName>
        <fullName evidence="11">Glutathione-specific gamma-glutamylcyclotransferase</fullName>
    </recommendedName>
</protein>
<evidence type="ECO:0008006" key="11">
    <source>
        <dbReference type="Google" id="ProtNLM"/>
    </source>
</evidence>
<dbReference type="Pfam" id="PF04752">
    <property type="entry name" value="ChaC"/>
    <property type="match status" value="1"/>
</dbReference>
<sequence>MGAQQSSEAPVSDDAFVDYYQLLEVEQTASSDEIRKSYRKLALKYHPDKNPDNVAEANRKFTRILEAYEVLSDDAERAWYDRNRDQLINGDAEEEDEDIDAKFRFFKSGGAAPKASSSAAGIGVPHLLRFFNPSLAKDLSDSDTSFYGTFRRLFERIAEEDRVAAPYPGESHENEFASSDRDDAHWYPSFGHPNTPYTADGPNVRDFYQFWTNFSSRKSFAWKDVADLRQAQDRRVKRLMEKDNKRSRTNARREYNEAIRSLAAFIRKRDPRFKAYQAAQNSARSAEEQAEIERRRKELSDARQEAKRAQAASFQAQSWQVTEEKDEFDDFTSGESDIDVDELGDEPFWDCVACDKIFQSQAAWENHERSKKHKKEVARLKREMQSQDALLADASGVDDDNTAADAVVDADQLADAAADLSLDSDDAAETTTGSRKKSKKQKKRAKKMVAALEEDQQAPAPVSSALAEKLPHLAELPILTERPEGSFDVFGYGSLIFKPPPHVIGYTPGFIKGFARRFAQHSEDHRGTPERPGRVVTLVTAEHWHKLESANETLDDDIVWGISYTVDPAHATEVREYLDHREKNGYSPLWEPIWGMTGPKWHKQETVLVEKALVYVGLPDNEAFVGPQPLDELAERIYTCEGPSGRNDEYLLRLAEAVRLLTPDSNDHYLFTLEKMVLALKKNGNKKPKARRAPAENTAVGREKCTVCGARFESRSKLFAHVREKDHARAPDSRKGKK</sequence>
<dbReference type="Gene3D" id="3.30.160.60">
    <property type="entry name" value="Classic Zinc Finger"/>
    <property type="match status" value="1"/>
</dbReference>
<feature type="compositionally biased region" description="Basic and acidic residues" evidence="6">
    <location>
        <begin position="285"/>
        <end position="308"/>
    </location>
</feature>
<dbReference type="CDD" id="cd06661">
    <property type="entry name" value="GGCT_like"/>
    <property type="match status" value="1"/>
</dbReference>
<dbReference type="PANTHER" id="PTHR44029">
    <property type="entry name" value="DNAJ HOMOLOG SUBFAMILY C MEMBER 21"/>
    <property type="match status" value="1"/>
</dbReference>
<name>A0AAF0EMY2_9BASI</name>
<dbReference type="InterPro" id="IPR051964">
    <property type="entry name" value="Chaperone_stress_response"/>
</dbReference>
<dbReference type="GO" id="GO:0008270">
    <property type="term" value="F:zinc ion binding"/>
    <property type="evidence" value="ECO:0007669"/>
    <property type="project" value="UniProtKB-KW"/>
</dbReference>
<dbReference type="PROSITE" id="PS50157">
    <property type="entry name" value="ZINC_FINGER_C2H2_2"/>
    <property type="match status" value="2"/>
</dbReference>
<evidence type="ECO:0000313" key="10">
    <source>
        <dbReference type="Proteomes" id="UP001219933"/>
    </source>
</evidence>
<evidence type="ECO:0000256" key="5">
    <source>
        <dbReference type="PROSITE-ProRule" id="PRU00042"/>
    </source>
</evidence>
<dbReference type="PROSITE" id="PS00028">
    <property type="entry name" value="ZINC_FINGER_C2H2_1"/>
    <property type="match status" value="2"/>
</dbReference>
<keyword evidence="2 5" id="KW-0863">Zinc-finger</keyword>
<evidence type="ECO:0000256" key="6">
    <source>
        <dbReference type="SAM" id="MobiDB-lite"/>
    </source>
</evidence>
<keyword evidence="4" id="KW-0456">Lyase</keyword>
<feature type="region of interest" description="Disordered" evidence="6">
    <location>
        <begin position="280"/>
        <end position="309"/>
    </location>
</feature>
<dbReference type="Pfam" id="PF12171">
    <property type="entry name" value="zf-C2H2_jaz"/>
    <property type="match status" value="1"/>
</dbReference>
<dbReference type="GO" id="GO:0005737">
    <property type="term" value="C:cytoplasm"/>
    <property type="evidence" value="ECO:0007669"/>
    <property type="project" value="TreeGrafter"/>
</dbReference>
<dbReference type="InterPro" id="IPR018253">
    <property type="entry name" value="DnaJ_domain_CS"/>
</dbReference>
<keyword evidence="3" id="KW-0862">Zinc</keyword>
<dbReference type="Proteomes" id="UP001219933">
    <property type="component" value="Chromosome 1"/>
</dbReference>
<dbReference type="InterPro" id="IPR006840">
    <property type="entry name" value="ChaC"/>
</dbReference>
<evidence type="ECO:0000259" key="8">
    <source>
        <dbReference type="PROSITE" id="PS50157"/>
    </source>
</evidence>
<dbReference type="InterPro" id="IPR013024">
    <property type="entry name" value="GGCT-like"/>
</dbReference>
<dbReference type="SMART" id="SM00451">
    <property type="entry name" value="ZnF_U1"/>
    <property type="match status" value="1"/>
</dbReference>
<dbReference type="Pfam" id="PF21884">
    <property type="entry name" value="ZUO1-like_ZHD"/>
    <property type="match status" value="1"/>
</dbReference>
<dbReference type="Pfam" id="PF00226">
    <property type="entry name" value="DnaJ"/>
    <property type="match status" value="1"/>
</dbReference>
<dbReference type="SMART" id="SM00271">
    <property type="entry name" value="DnaJ"/>
    <property type="match status" value="1"/>
</dbReference>
<dbReference type="PROSITE" id="PS00636">
    <property type="entry name" value="DNAJ_1"/>
    <property type="match status" value="1"/>
</dbReference>
<dbReference type="InterPro" id="IPR036869">
    <property type="entry name" value="J_dom_sf"/>
</dbReference>
<evidence type="ECO:0000256" key="1">
    <source>
        <dbReference type="ARBA" id="ARBA00022723"/>
    </source>
</evidence>
<dbReference type="InterPro" id="IPR001623">
    <property type="entry name" value="DnaJ_domain"/>
</dbReference>
<dbReference type="PANTHER" id="PTHR44029:SF1">
    <property type="entry name" value="DNAJ HOMOLOG SUBFAMILY C MEMBER 21"/>
    <property type="match status" value="1"/>
</dbReference>
<dbReference type="CDD" id="cd06257">
    <property type="entry name" value="DnaJ"/>
    <property type="match status" value="1"/>
</dbReference>
<evidence type="ECO:0000256" key="3">
    <source>
        <dbReference type="ARBA" id="ARBA00022833"/>
    </source>
</evidence>
<dbReference type="PRINTS" id="PR00625">
    <property type="entry name" value="JDOMAIN"/>
</dbReference>
<dbReference type="SMART" id="SM00355">
    <property type="entry name" value="ZnF_C2H2"/>
    <property type="match status" value="2"/>
</dbReference>